<keyword evidence="4" id="KW-1185">Reference proteome</keyword>
<evidence type="ECO:0000313" key="4">
    <source>
        <dbReference type="Proteomes" id="UP001595683"/>
    </source>
</evidence>
<dbReference type="PANTHER" id="PTHR32309">
    <property type="entry name" value="TYROSINE-PROTEIN KINASE"/>
    <property type="match status" value="1"/>
</dbReference>
<evidence type="ECO:0000256" key="2">
    <source>
        <dbReference type="SAM" id="Phobius"/>
    </source>
</evidence>
<evidence type="ECO:0008006" key="5">
    <source>
        <dbReference type="Google" id="ProtNLM"/>
    </source>
</evidence>
<keyword evidence="2" id="KW-1133">Transmembrane helix</keyword>
<feature type="compositionally biased region" description="Basic and acidic residues" evidence="1">
    <location>
        <begin position="12"/>
        <end position="30"/>
    </location>
</feature>
<dbReference type="Proteomes" id="UP001595683">
    <property type="component" value="Unassembled WGS sequence"/>
</dbReference>
<dbReference type="PANTHER" id="PTHR32309:SF13">
    <property type="entry name" value="FERRIC ENTEROBACTIN TRANSPORT PROTEIN FEPE"/>
    <property type="match status" value="1"/>
</dbReference>
<comment type="caution">
    <text evidence="3">The sequence shown here is derived from an EMBL/GenBank/DDBJ whole genome shotgun (WGS) entry which is preliminary data.</text>
</comment>
<keyword evidence="2" id="KW-0812">Transmembrane</keyword>
<reference evidence="4" key="1">
    <citation type="journal article" date="2019" name="Int. J. Syst. Evol. Microbiol.">
        <title>The Global Catalogue of Microorganisms (GCM) 10K type strain sequencing project: providing services to taxonomists for standard genome sequencing and annotation.</title>
        <authorList>
            <consortium name="The Broad Institute Genomics Platform"/>
            <consortium name="The Broad Institute Genome Sequencing Center for Infectious Disease"/>
            <person name="Wu L."/>
            <person name="Ma J."/>
        </authorList>
    </citation>
    <scope>NUCLEOTIDE SEQUENCE [LARGE SCALE GENOMIC DNA]</scope>
    <source>
        <strain evidence="4">KCTC 42224</strain>
    </source>
</reference>
<dbReference type="RefSeq" id="WP_191325606.1">
    <property type="nucleotide sequence ID" value="NZ_BMZP01000019.1"/>
</dbReference>
<dbReference type="EMBL" id="JBHRYE010000020">
    <property type="protein sequence ID" value="MFC3672213.1"/>
    <property type="molecule type" value="Genomic_DNA"/>
</dbReference>
<name>A0ABV7V450_9SPHN</name>
<protein>
    <recommendedName>
        <fullName evidence="5">Capsular polysaccharide transport system permease protein</fullName>
    </recommendedName>
</protein>
<evidence type="ECO:0000256" key="1">
    <source>
        <dbReference type="SAM" id="MobiDB-lite"/>
    </source>
</evidence>
<feature type="transmembrane region" description="Helical" evidence="2">
    <location>
        <begin position="406"/>
        <end position="430"/>
    </location>
</feature>
<proteinExistence type="predicted"/>
<organism evidence="3 4">
    <name type="scientific">Novosphingobium pokkalii</name>
    <dbReference type="NCBI Taxonomy" id="1770194"/>
    <lineage>
        <taxon>Bacteria</taxon>
        <taxon>Pseudomonadati</taxon>
        <taxon>Pseudomonadota</taxon>
        <taxon>Alphaproteobacteria</taxon>
        <taxon>Sphingomonadales</taxon>
        <taxon>Sphingomonadaceae</taxon>
        <taxon>Novosphingobium</taxon>
    </lineage>
</organism>
<sequence length="435" mass="47099">MSTDLAFPPPPARHEPVARKRRMPAERPDDTPGDENVAPALDDEAATPLAGPRRPGEAPLVPVAQRPRWRAARVRHLVLGLAGAASLAATAYWCLIASDLYVSETDVVVQRADMGAIDPGGLGGLLSGLAGAGGGNRTDQMLLRNHLLSQDMLARLDGSLHLRAHYADPRRDRLSRLYAADAPLARFQDYMKARLKVDYDDNAGVLHVEASAYDPRVAQAIVAAMLREGAAFLNANDHRLAQTQVDFLASEAAQMGKRNEQARQAVLDFQSKEGMVSPDGTLEAVAGTITQLESRKSALQTQLGTLEAYLVPSHPDVVAVRQQIGAIDAEMARERARAASPDPHALNRRADAFRQLQQEAQFSQSLYQTTLAALEKGRITAMQAMKQVSVVQAPTLPEYPARPRRLYNSLVFTLAAFAAAAVALLLVSVVRDHID</sequence>
<gene>
    <name evidence="3" type="ORF">ACFOOT_12355</name>
</gene>
<evidence type="ECO:0000313" key="3">
    <source>
        <dbReference type="EMBL" id="MFC3672213.1"/>
    </source>
</evidence>
<keyword evidence="2" id="KW-0472">Membrane</keyword>
<dbReference type="InterPro" id="IPR050445">
    <property type="entry name" value="Bact_polysacc_biosynth/exp"/>
</dbReference>
<accession>A0ABV7V450</accession>
<feature type="region of interest" description="Disordered" evidence="1">
    <location>
        <begin position="1"/>
        <end position="60"/>
    </location>
</feature>